<sequence length="46" mass="5290">MQCTAGHFKTFKWPALHYWLLQCNLTFDLAWGQKGSSLMPKAFANT</sequence>
<reference evidence="1" key="1">
    <citation type="submission" date="2014-09" db="EMBL/GenBank/DDBJ databases">
        <authorList>
            <person name="Magalhaes I.L.F."/>
            <person name="Oliveira U."/>
            <person name="Santos F.R."/>
            <person name="Vidigal T.H.D.A."/>
            <person name="Brescovit A.D."/>
            <person name="Santos A.J."/>
        </authorList>
    </citation>
    <scope>NUCLEOTIDE SEQUENCE</scope>
    <source>
        <tissue evidence="1">Shoot tissue taken approximately 20 cm above the soil surface</tissue>
    </source>
</reference>
<dbReference type="EMBL" id="GBRH01266416">
    <property type="protein sequence ID" value="JAD31479.1"/>
    <property type="molecule type" value="Transcribed_RNA"/>
</dbReference>
<dbReference type="AlphaFoldDB" id="A0A0A8YWH3"/>
<proteinExistence type="predicted"/>
<organism evidence="1">
    <name type="scientific">Arundo donax</name>
    <name type="common">Giant reed</name>
    <name type="synonym">Donax arundinaceus</name>
    <dbReference type="NCBI Taxonomy" id="35708"/>
    <lineage>
        <taxon>Eukaryota</taxon>
        <taxon>Viridiplantae</taxon>
        <taxon>Streptophyta</taxon>
        <taxon>Embryophyta</taxon>
        <taxon>Tracheophyta</taxon>
        <taxon>Spermatophyta</taxon>
        <taxon>Magnoliopsida</taxon>
        <taxon>Liliopsida</taxon>
        <taxon>Poales</taxon>
        <taxon>Poaceae</taxon>
        <taxon>PACMAD clade</taxon>
        <taxon>Arundinoideae</taxon>
        <taxon>Arundineae</taxon>
        <taxon>Arundo</taxon>
    </lineage>
</organism>
<reference evidence="1" key="2">
    <citation type="journal article" date="2015" name="Data Brief">
        <title>Shoot transcriptome of the giant reed, Arundo donax.</title>
        <authorList>
            <person name="Barrero R.A."/>
            <person name="Guerrero F.D."/>
            <person name="Moolhuijzen P."/>
            <person name="Goolsby J.A."/>
            <person name="Tidwell J."/>
            <person name="Bellgard S.E."/>
            <person name="Bellgard M.I."/>
        </authorList>
    </citation>
    <scope>NUCLEOTIDE SEQUENCE</scope>
    <source>
        <tissue evidence="1">Shoot tissue taken approximately 20 cm above the soil surface</tissue>
    </source>
</reference>
<protein>
    <submittedName>
        <fullName evidence="1">Uncharacterized protein</fullName>
    </submittedName>
</protein>
<name>A0A0A8YWH3_ARUDO</name>
<evidence type="ECO:0000313" key="1">
    <source>
        <dbReference type="EMBL" id="JAD31479.1"/>
    </source>
</evidence>
<accession>A0A0A8YWH3</accession>